<dbReference type="InterPro" id="IPR013563">
    <property type="entry name" value="Oligopep_ABC_C"/>
</dbReference>
<dbReference type="InterPro" id="IPR017871">
    <property type="entry name" value="ABC_transporter-like_CS"/>
</dbReference>
<evidence type="ECO:0000313" key="10">
    <source>
        <dbReference type="Proteomes" id="UP001199642"/>
    </source>
</evidence>
<dbReference type="PANTHER" id="PTHR43297:SF2">
    <property type="entry name" value="DIPEPTIDE TRANSPORT ATP-BINDING PROTEIN DPPD"/>
    <property type="match status" value="1"/>
</dbReference>
<dbReference type="PROSITE" id="PS00211">
    <property type="entry name" value="ABC_TRANSPORTER_1"/>
    <property type="match status" value="1"/>
</dbReference>
<comment type="similarity">
    <text evidence="2">Belongs to the ABC transporter superfamily.</text>
</comment>
<dbReference type="Gene3D" id="3.40.50.300">
    <property type="entry name" value="P-loop containing nucleotide triphosphate hydrolases"/>
    <property type="match status" value="2"/>
</dbReference>
<dbReference type="Pfam" id="PF00005">
    <property type="entry name" value="ABC_tran"/>
    <property type="match status" value="2"/>
</dbReference>
<comment type="subcellular location">
    <subcellularLocation>
        <location evidence="1">Cell membrane</location>
        <topology evidence="1">Peripheral membrane protein</topology>
    </subcellularLocation>
</comment>
<keyword evidence="6 9" id="KW-0067">ATP-binding</keyword>
<evidence type="ECO:0000256" key="5">
    <source>
        <dbReference type="ARBA" id="ARBA00022741"/>
    </source>
</evidence>
<dbReference type="EMBL" id="CP082781">
    <property type="protein sequence ID" value="UGS25837.1"/>
    <property type="molecule type" value="Genomic_DNA"/>
</dbReference>
<keyword evidence="5" id="KW-0547">Nucleotide-binding</keyword>
<dbReference type="Pfam" id="PF08352">
    <property type="entry name" value="oligo_HPY"/>
    <property type="match status" value="2"/>
</dbReference>
<sequence>MNAQDDILLEVTDLEIAVDGTPIVHGVSFTVARGQVVALVGESGAGKSMTAMAVPALLPPGISRAGSIRFDGVELIGATEAEMRRRRGAEIACVYQEPMTALNPLHTVGDFLSEAIGAHEGHGRGRRREPQELLDLVGLGGHDDLLRRYPHQLSGGQRQRIMAAGAVAWEPKLLIADEPTTALDVTTQRNLLSMFRELVQRERMGMVFVTHDMGVVADIADAVVVMRHGRVVEAGDVFSIFENPQHEYTRSLLAAARVLHGAESAEATPPEGESEDAADRGPAIEVRDLVVEYRRRGLRAPHAGGGRGAAVQSARLTVARGETLGIVGESGSGKSTIARAILGLAPVTGGSVTLAGTELVGLRGRRRRKALSRLGVVFQDPTSSLDPSLPLWRVVTEPLWRSGAERDARELRRRARDLLADVDLDPDWIDRRRHELSGGQRQRVAIARAVSHRPDVLIADEPTSALDVTVQVTVLELLARLQQEHDFACIFISHDLYVVSTISDRVLVMKDGRVVEDGPTADVIHDPENEYTRTLLGAIPVPDPAVQRARREAGDPR</sequence>
<gene>
    <name evidence="9" type="ORF">K8F61_14420</name>
</gene>
<evidence type="ECO:0000256" key="3">
    <source>
        <dbReference type="ARBA" id="ARBA00022448"/>
    </source>
</evidence>
<evidence type="ECO:0000256" key="2">
    <source>
        <dbReference type="ARBA" id="ARBA00005417"/>
    </source>
</evidence>
<proteinExistence type="inferred from homology"/>
<protein>
    <submittedName>
        <fullName evidence="9">ABC transporter ATP-binding protein</fullName>
    </submittedName>
</protein>
<dbReference type="RefSeq" id="WP_231819602.1">
    <property type="nucleotide sequence ID" value="NZ_CP082781.1"/>
</dbReference>
<dbReference type="NCBIfam" id="NF008453">
    <property type="entry name" value="PRK11308.1"/>
    <property type="match status" value="2"/>
</dbReference>
<evidence type="ECO:0000313" key="9">
    <source>
        <dbReference type="EMBL" id="UGS25837.1"/>
    </source>
</evidence>
<dbReference type="InterPro" id="IPR003593">
    <property type="entry name" value="AAA+_ATPase"/>
</dbReference>
<dbReference type="CDD" id="cd03257">
    <property type="entry name" value="ABC_NikE_OppD_transporters"/>
    <property type="match status" value="2"/>
</dbReference>
<name>A0ABY3RTP4_9MICO</name>
<keyword evidence="4" id="KW-1003">Cell membrane</keyword>
<dbReference type="InterPro" id="IPR003439">
    <property type="entry name" value="ABC_transporter-like_ATP-bd"/>
</dbReference>
<keyword evidence="10" id="KW-1185">Reference proteome</keyword>
<evidence type="ECO:0000256" key="7">
    <source>
        <dbReference type="ARBA" id="ARBA00023136"/>
    </source>
</evidence>
<feature type="domain" description="ABC transporter" evidence="8">
    <location>
        <begin position="9"/>
        <end position="253"/>
    </location>
</feature>
<keyword evidence="3" id="KW-0813">Transport</keyword>
<dbReference type="InterPro" id="IPR027417">
    <property type="entry name" value="P-loop_NTPase"/>
</dbReference>
<dbReference type="PROSITE" id="PS50893">
    <property type="entry name" value="ABC_TRANSPORTER_2"/>
    <property type="match status" value="2"/>
</dbReference>
<dbReference type="Proteomes" id="UP001199642">
    <property type="component" value="Chromosome"/>
</dbReference>
<dbReference type="SMART" id="SM00382">
    <property type="entry name" value="AAA"/>
    <property type="match status" value="2"/>
</dbReference>
<dbReference type="SUPFAM" id="SSF52540">
    <property type="entry name" value="P-loop containing nucleoside triphosphate hydrolases"/>
    <property type="match status" value="2"/>
</dbReference>
<dbReference type="GO" id="GO:0005524">
    <property type="term" value="F:ATP binding"/>
    <property type="evidence" value="ECO:0007669"/>
    <property type="project" value="UniProtKB-KW"/>
</dbReference>
<evidence type="ECO:0000256" key="1">
    <source>
        <dbReference type="ARBA" id="ARBA00004202"/>
    </source>
</evidence>
<evidence type="ECO:0000256" key="4">
    <source>
        <dbReference type="ARBA" id="ARBA00022475"/>
    </source>
</evidence>
<evidence type="ECO:0000256" key="6">
    <source>
        <dbReference type="ARBA" id="ARBA00022840"/>
    </source>
</evidence>
<dbReference type="PANTHER" id="PTHR43297">
    <property type="entry name" value="OLIGOPEPTIDE TRANSPORT ATP-BINDING PROTEIN APPD"/>
    <property type="match status" value="1"/>
</dbReference>
<evidence type="ECO:0000259" key="8">
    <source>
        <dbReference type="PROSITE" id="PS50893"/>
    </source>
</evidence>
<organism evidence="9 10">
    <name type="scientific">Microbacterium resistens</name>
    <dbReference type="NCBI Taxonomy" id="156977"/>
    <lineage>
        <taxon>Bacteria</taxon>
        <taxon>Bacillati</taxon>
        <taxon>Actinomycetota</taxon>
        <taxon>Actinomycetes</taxon>
        <taxon>Micrococcales</taxon>
        <taxon>Microbacteriaceae</taxon>
        <taxon>Microbacterium</taxon>
    </lineage>
</organism>
<accession>A0ABY3RTP4</accession>
<reference evidence="9 10" key="1">
    <citation type="submission" date="2023-01" db="EMBL/GenBank/DDBJ databases">
        <title>Characterization of estradiol degrading bacteria Microbacterium sp. MZT7 and reveal degrading genes through genome analysis.</title>
        <authorList>
            <person name="Hao P."/>
            <person name="Gao Y."/>
        </authorList>
    </citation>
    <scope>NUCLEOTIDE SEQUENCE [LARGE SCALE GENOMIC DNA]</scope>
    <source>
        <strain evidence="9 10">MZT7</strain>
    </source>
</reference>
<keyword evidence="7" id="KW-0472">Membrane</keyword>
<dbReference type="InterPro" id="IPR050388">
    <property type="entry name" value="ABC_Ni/Peptide_Import"/>
</dbReference>
<feature type="domain" description="ABC transporter" evidence="8">
    <location>
        <begin position="284"/>
        <end position="536"/>
    </location>
</feature>